<keyword evidence="3" id="KW-0732">Signal</keyword>
<dbReference type="AlphaFoldDB" id="A0A7X1KLA8"/>
<dbReference type="Gene3D" id="3.40.190.10">
    <property type="entry name" value="Periplasmic binding protein-like II"/>
    <property type="match status" value="2"/>
</dbReference>
<feature type="domain" description="SsuA/THI5-like" evidence="4">
    <location>
        <begin position="47"/>
        <end position="193"/>
    </location>
</feature>
<comment type="caution">
    <text evidence="5">The sequence shown here is derived from an EMBL/GenBank/DDBJ whole genome shotgun (WGS) entry which is preliminary data.</text>
</comment>
<sequence>MFEMISRRALMGQFGAAGLLTLSGCSGQQGSAKGAINIATAAGSFNMTIAALMKQQGFMESLGLHPNAIAVSDGAKILASVVSGSVDIAPLSGFSQIFPAIERGAQVRILSAATLTPMLALFSGKPGVRTLKDLEGKNVGSGAMGSLVHQLTVTLLRKYGIDVSTIRFINLGSNTDVFKGVMAGTVDAGLGPASYVPDAEIYKVHALEHGDMSVELPDFTYQAGWTSTHAIATKRDELVRTLAAYATLFRFLGQPEAKEAFLKARRSVFPSAPEREHESEWAFLQKTKPLAKDLIISPERVEYMQKINVEFKAQKEVLPYDRVVDTSIAEAALKLLDKT</sequence>
<dbReference type="Pfam" id="PF09084">
    <property type="entry name" value="NMT1"/>
    <property type="match status" value="1"/>
</dbReference>
<keyword evidence="6" id="KW-1185">Reference proteome</keyword>
<evidence type="ECO:0000256" key="3">
    <source>
        <dbReference type="ARBA" id="ARBA00022729"/>
    </source>
</evidence>
<organism evidence="5 6">
    <name type="scientific">Novosphingobium flavum</name>
    <dbReference type="NCBI Taxonomy" id="1778672"/>
    <lineage>
        <taxon>Bacteria</taxon>
        <taxon>Pseudomonadati</taxon>
        <taxon>Pseudomonadota</taxon>
        <taxon>Alphaproteobacteria</taxon>
        <taxon>Sphingomonadales</taxon>
        <taxon>Sphingomonadaceae</taxon>
        <taxon>Novosphingobium</taxon>
    </lineage>
</organism>
<accession>A0A7X1KLA8</accession>
<gene>
    <name evidence="5" type="ORF">H7F51_07605</name>
</gene>
<dbReference type="RefSeq" id="WP_185663647.1">
    <property type="nucleotide sequence ID" value="NZ_JACLAW010000005.1"/>
</dbReference>
<dbReference type="PANTHER" id="PTHR30024:SF47">
    <property type="entry name" value="TAURINE-BINDING PERIPLASMIC PROTEIN"/>
    <property type="match status" value="1"/>
</dbReference>
<name>A0A7X1KLA8_9SPHN</name>
<dbReference type="EMBL" id="JACLAW010000005">
    <property type="protein sequence ID" value="MBC2665382.1"/>
    <property type="molecule type" value="Genomic_DNA"/>
</dbReference>
<dbReference type="PANTHER" id="PTHR30024">
    <property type="entry name" value="ALIPHATIC SULFONATES-BINDING PROTEIN-RELATED"/>
    <property type="match status" value="1"/>
</dbReference>
<reference evidence="5 6" key="1">
    <citation type="submission" date="2020-08" db="EMBL/GenBank/DDBJ databases">
        <title>The genome sequence of type strain Novosphingobium flavum NBRC 111647.</title>
        <authorList>
            <person name="Liu Y."/>
        </authorList>
    </citation>
    <scope>NUCLEOTIDE SEQUENCE [LARGE SCALE GENOMIC DNA]</scope>
    <source>
        <strain evidence="5 6">NBRC 111647</strain>
    </source>
</reference>
<evidence type="ECO:0000256" key="1">
    <source>
        <dbReference type="ARBA" id="ARBA00004418"/>
    </source>
</evidence>
<evidence type="ECO:0000313" key="5">
    <source>
        <dbReference type="EMBL" id="MBC2665382.1"/>
    </source>
</evidence>
<comment type="subcellular location">
    <subcellularLocation>
        <location evidence="1">Periplasm</location>
    </subcellularLocation>
</comment>
<dbReference type="GO" id="GO:0042597">
    <property type="term" value="C:periplasmic space"/>
    <property type="evidence" value="ECO:0007669"/>
    <property type="project" value="UniProtKB-SubCell"/>
</dbReference>
<evidence type="ECO:0000256" key="2">
    <source>
        <dbReference type="ARBA" id="ARBA00010742"/>
    </source>
</evidence>
<protein>
    <submittedName>
        <fullName evidence="5">ABC transporter substrate-binding protein</fullName>
    </submittedName>
</protein>
<dbReference type="InterPro" id="IPR015168">
    <property type="entry name" value="SsuA/THI5"/>
</dbReference>
<dbReference type="SUPFAM" id="SSF53850">
    <property type="entry name" value="Periplasmic binding protein-like II"/>
    <property type="match status" value="1"/>
</dbReference>
<dbReference type="Proteomes" id="UP000566813">
    <property type="component" value="Unassembled WGS sequence"/>
</dbReference>
<evidence type="ECO:0000259" key="4">
    <source>
        <dbReference type="Pfam" id="PF09084"/>
    </source>
</evidence>
<comment type="similarity">
    <text evidence="2">Belongs to the bacterial solute-binding protein SsuA/TauA family.</text>
</comment>
<dbReference type="PROSITE" id="PS51257">
    <property type="entry name" value="PROKAR_LIPOPROTEIN"/>
    <property type="match status" value="1"/>
</dbReference>
<proteinExistence type="inferred from homology"/>
<evidence type="ECO:0000313" key="6">
    <source>
        <dbReference type="Proteomes" id="UP000566813"/>
    </source>
</evidence>
<dbReference type="GO" id="GO:0042918">
    <property type="term" value="P:alkanesulfonate transmembrane transport"/>
    <property type="evidence" value="ECO:0007669"/>
    <property type="project" value="TreeGrafter"/>
</dbReference>